<feature type="region of interest" description="Disordered" evidence="1">
    <location>
        <begin position="1"/>
        <end position="24"/>
    </location>
</feature>
<feature type="compositionally biased region" description="Polar residues" evidence="1">
    <location>
        <begin position="1"/>
        <end position="15"/>
    </location>
</feature>
<dbReference type="AlphaFoldDB" id="A0ABD0M6K3"/>
<dbReference type="Proteomes" id="UP001519460">
    <property type="component" value="Unassembled WGS sequence"/>
</dbReference>
<evidence type="ECO:0000313" key="3">
    <source>
        <dbReference type="Proteomes" id="UP001519460"/>
    </source>
</evidence>
<gene>
    <name evidence="2" type="ORF">BaRGS_00001773</name>
</gene>
<keyword evidence="3" id="KW-1185">Reference proteome</keyword>
<organism evidence="2 3">
    <name type="scientific">Batillaria attramentaria</name>
    <dbReference type="NCBI Taxonomy" id="370345"/>
    <lineage>
        <taxon>Eukaryota</taxon>
        <taxon>Metazoa</taxon>
        <taxon>Spiralia</taxon>
        <taxon>Lophotrochozoa</taxon>
        <taxon>Mollusca</taxon>
        <taxon>Gastropoda</taxon>
        <taxon>Caenogastropoda</taxon>
        <taxon>Sorbeoconcha</taxon>
        <taxon>Cerithioidea</taxon>
        <taxon>Batillariidae</taxon>
        <taxon>Batillaria</taxon>
    </lineage>
</organism>
<proteinExistence type="predicted"/>
<dbReference type="EMBL" id="JACVVK020000005">
    <property type="protein sequence ID" value="KAK7506922.1"/>
    <property type="molecule type" value="Genomic_DNA"/>
</dbReference>
<comment type="caution">
    <text evidence="2">The sequence shown here is derived from an EMBL/GenBank/DDBJ whole genome shotgun (WGS) entry which is preliminary data.</text>
</comment>
<sequence>MTSHFPTNELSTNHTARPLKQDTADLKPARTVYGVPGRKIKFLSSKPEMEKKTNKYLSLNTTEAKIEKRATDVDTLSKPESS</sequence>
<protein>
    <submittedName>
        <fullName evidence="2">Uncharacterized protein</fullName>
    </submittedName>
</protein>
<name>A0ABD0M6K3_9CAEN</name>
<reference evidence="2 3" key="1">
    <citation type="journal article" date="2023" name="Sci. Data">
        <title>Genome assembly of the Korean intertidal mud-creeper Batillaria attramentaria.</title>
        <authorList>
            <person name="Patra A.K."/>
            <person name="Ho P.T."/>
            <person name="Jun S."/>
            <person name="Lee S.J."/>
            <person name="Kim Y."/>
            <person name="Won Y.J."/>
        </authorList>
    </citation>
    <scope>NUCLEOTIDE SEQUENCE [LARGE SCALE GENOMIC DNA]</scope>
    <source>
        <strain evidence="2">Wonlab-2016</strain>
    </source>
</reference>
<evidence type="ECO:0000313" key="2">
    <source>
        <dbReference type="EMBL" id="KAK7506922.1"/>
    </source>
</evidence>
<accession>A0ABD0M6K3</accession>
<evidence type="ECO:0000256" key="1">
    <source>
        <dbReference type="SAM" id="MobiDB-lite"/>
    </source>
</evidence>